<dbReference type="InterPro" id="IPR005545">
    <property type="entry name" value="YCII"/>
</dbReference>
<dbReference type="Gene3D" id="3.30.70.1060">
    <property type="entry name" value="Dimeric alpha+beta barrel"/>
    <property type="match status" value="1"/>
</dbReference>
<dbReference type="Pfam" id="PF03795">
    <property type="entry name" value="YCII"/>
    <property type="match status" value="1"/>
</dbReference>
<dbReference type="AlphaFoldDB" id="A0A841ANQ4"/>
<reference evidence="3 4" key="1">
    <citation type="submission" date="2020-08" db="EMBL/GenBank/DDBJ databases">
        <title>Sequencing the genomes of 1000 actinobacteria strains.</title>
        <authorList>
            <person name="Klenk H.-P."/>
        </authorList>
    </citation>
    <scope>NUCLEOTIDE SEQUENCE [LARGE SCALE GENOMIC DNA]</scope>
    <source>
        <strain evidence="3 4">DSM 105784</strain>
    </source>
</reference>
<dbReference type="Proteomes" id="UP000536685">
    <property type="component" value="Unassembled WGS sequence"/>
</dbReference>
<comment type="similarity">
    <text evidence="1">Belongs to the YciI family.</text>
</comment>
<keyword evidence="4" id="KW-1185">Reference proteome</keyword>
<protein>
    <recommendedName>
        <fullName evidence="2">YCII-related domain-containing protein</fullName>
    </recommendedName>
</protein>
<feature type="domain" description="YCII-related" evidence="2">
    <location>
        <begin position="1"/>
        <end position="112"/>
    </location>
</feature>
<dbReference type="InterPro" id="IPR011008">
    <property type="entry name" value="Dimeric_a/b-barrel"/>
</dbReference>
<evidence type="ECO:0000313" key="3">
    <source>
        <dbReference type="EMBL" id="MBB5843958.1"/>
    </source>
</evidence>
<accession>A0A841ANQ4</accession>
<dbReference type="PANTHER" id="PTHR35174">
    <property type="entry name" value="BLL7171 PROTEIN-RELATED"/>
    <property type="match status" value="1"/>
</dbReference>
<sequence>MKYMIMVFGDRSALDDRSPEWIDRLIRFMHQIDRDLESAGELVFQQGLADPSEARTVAPSTTRMTATAGSAIAPADALAGFWIVDVADEARAVEIAASIAAVTEAPVEVRACMDAPPERV</sequence>
<evidence type="ECO:0000259" key="2">
    <source>
        <dbReference type="Pfam" id="PF03795"/>
    </source>
</evidence>
<comment type="caution">
    <text evidence="3">The sequence shown here is derived from an EMBL/GenBank/DDBJ whole genome shotgun (WGS) entry which is preliminary data.</text>
</comment>
<gene>
    <name evidence="3" type="ORF">HD599_002281</name>
</gene>
<dbReference type="SUPFAM" id="SSF54909">
    <property type="entry name" value="Dimeric alpha+beta barrel"/>
    <property type="match status" value="1"/>
</dbReference>
<dbReference type="RefSeq" id="WP_184237621.1">
    <property type="nucleotide sequence ID" value="NZ_JACHMJ010000001.1"/>
</dbReference>
<proteinExistence type="inferred from homology"/>
<evidence type="ECO:0000313" key="4">
    <source>
        <dbReference type="Proteomes" id="UP000536685"/>
    </source>
</evidence>
<evidence type="ECO:0000256" key="1">
    <source>
        <dbReference type="ARBA" id="ARBA00007689"/>
    </source>
</evidence>
<name>A0A841ANQ4_9MICO</name>
<dbReference type="EMBL" id="JACHMJ010000001">
    <property type="protein sequence ID" value="MBB5843958.1"/>
    <property type="molecule type" value="Genomic_DNA"/>
</dbReference>
<dbReference type="PANTHER" id="PTHR35174:SF3">
    <property type="entry name" value="BLL7171 PROTEIN"/>
    <property type="match status" value="1"/>
</dbReference>
<organism evidence="3 4">
    <name type="scientific">Conyzicola lurida</name>
    <dbReference type="NCBI Taxonomy" id="1172621"/>
    <lineage>
        <taxon>Bacteria</taxon>
        <taxon>Bacillati</taxon>
        <taxon>Actinomycetota</taxon>
        <taxon>Actinomycetes</taxon>
        <taxon>Micrococcales</taxon>
        <taxon>Microbacteriaceae</taxon>
        <taxon>Conyzicola</taxon>
    </lineage>
</organism>